<dbReference type="AlphaFoldDB" id="A0A1G2KT03"/>
<keyword evidence="2" id="KW-1133">Transmembrane helix</keyword>
<dbReference type="Proteomes" id="UP000178510">
    <property type="component" value="Unassembled WGS sequence"/>
</dbReference>
<evidence type="ECO:0000313" key="4">
    <source>
        <dbReference type="Proteomes" id="UP000178510"/>
    </source>
</evidence>
<comment type="caution">
    <text evidence="3">The sequence shown here is derived from an EMBL/GenBank/DDBJ whole genome shotgun (WGS) entry which is preliminary data.</text>
</comment>
<protein>
    <submittedName>
        <fullName evidence="3">Uncharacterized protein</fullName>
    </submittedName>
</protein>
<organism evidence="3 4">
    <name type="scientific">Candidatus Sungbacteria bacterium RIFCSPHIGHO2_02_FULL_52_23</name>
    <dbReference type="NCBI Taxonomy" id="1802274"/>
    <lineage>
        <taxon>Bacteria</taxon>
        <taxon>Candidatus Sungiibacteriota</taxon>
    </lineage>
</organism>
<reference evidence="3 4" key="1">
    <citation type="journal article" date="2016" name="Nat. Commun.">
        <title>Thousands of microbial genomes shed light on interconnected biogeochemical processes in an aquifer system.</title>
        <authorList>
            <person name="Anantharaman K."/>
            <person name="Brown C.T."/>
            <person name="Hug L.A."/>
            <person name="Sharon I."/>
            <person name="Castelle C.J."/>
            <person name="Probst A.J."/>
            <person name="Thomas B.C."/>
            <person name="Singh A."/>
            <person name="Wilkins M.J."/>
            <person name="Karaoz U."/>
            <person name="Brodie E.L."/>
            <person name="Williams K.H."/>
            <person name="Hubbard S.S."/>
            <person name="Banfield J.F."/>
        </authorList>
    </citation>
    <scope>NUCLEOTIDE SEQUENCE [LARGE SCALE GENOMIC DNA]</scope>
</reference>
<keyword evidence="2" id="KW-0812">Transmembrane</keyword>
<proteinExistence type="predicted"/>
<evidence type="ECO:0000256" key="1">
    <source>
        <dbReference type="SAM" id="MobiDB-lite"/>
    </source>
</evidence>
<evidence type="ECO:0000313" key="3">
    <source>
        <dbReference type="EMBL" id="OHA02453.1"/>
    </source>
</evidence>
<gene>
    <name evidence="3" type="ORF">A3J58_02710</name>
</gene>
<evidence type="ECO:0000256" key="2">
    <source>
        <dbReference type="SAM" id="Phobius"/>
    </source>
</evidence>
<keyword evidence="2" id="KW-0472">Membrane</keyword>
<dbReference type="STRING" id="1802274.A3J58_02710"/>
<name>A0A1G2KT03_9BACT</name>
<feature type="region of interest" description="Disordered" evidence="1">
    <location>
        <begin position="52"/>
        <end position="75"/>
    </location>
</feature>
<accession>A0A1G2KT03</accession>
<sequence length="75" mass="8289">MNSKKLISAVIIVLVFAAVVLGFWYWRGTQDKGAVETAKTVSDAVPEIQTNAGEKVPEINPLDRANPFKYTNPLR</sequence>
<feature type="transmembrane region" description="Helical" evidence="2">
    <location>
        <begin position="6"/>
        <end position="26"/>
    </location>
</feature>
<dbReference type="EMBL" id="MHQM01000046">
    <property type="protein sequence ID" value="OHA02453.1"/>
    <property type="molecule type" value="Genomic_DNA"/>
</dbReference>